<dbReference type="Proteomes" id="UP000887574">
    <property type="component" value="Unplaced"/>
</dbReference>
<sequence>MSTDDSFLLEMSRKIDGQELRLYQRDVQELREQYEKAKKCELEANQMLSIEKTRNKTQEREIERRRKQLEESTDFIKKLQADLEDARLTANGVKWQLKENEIKSMTETEIIHYRAQVSGLEAKLKRKQIELDLAHELIKSSQEAMERRSKISRQHSKKKKRPWKAMWLS</sequence>
<evidence type="ECO:0000313" key="2">
    <source>
        <dbReference type="Proteomes" id="UP000887574"/>
    </source>
</evidence>
<feature type="region of interest" description="Disordered" evidence="1">
    <location>
        <begin position="140"/>
        <end position="169"/>
    </location>
</feature>
<evidence type="ECO:0000256" key="1">
    <source>
        <dbReference type="SAM" id="MobiDB-lite"/>
    </source>
</evidence>
<feature type="compositionally biased region" description="Basic and acidic residues" evidence="1">
    <location>
        <begin position="140"/>
        <end position="149"/>
    </location>
</feature>
<keyword evidence="2" id="KW-1185">Reference proteome</keyword>
<reference evidence="3" key="1">
    <citation type="submission" date="2022-11" db="UniProtKB">
        <authorList>
            <consortium name="WormBaseParasite"/>
        </authorList>
    </citation>
    <scope>IDENTIFICATION</scope>
</reference>
<protein>
    <submittedName>
        <fullName evidence="3">Uncharacterized protein</fullName>
    </submittedName>
</protein>
<organism evidence="2 3">
    <name type="scientific">Ditylenchus dipsaci</name>
    <dbReference type="NCBI Taxonomy" id="166011"/>
    <lineage>
        <taxon>Eukaryota</taxon>
        <taxon>Metazoa</taxon>
        <taxon>Ecdysozoa</taxon>
        <taxon>Nematoda</taxon>
        <taxon>Chromadorea</taxon>
        <taxon>Rhabditida</taxon>
        <taxon>Tylenchina</taxon>
        <taxon>Tylenchomorpha</taxon>
        <taxon>Sphaerularioidea</taxon>
        <taxon>Anguinidae</taxon>
        <taxon>Anguininae</taxon>
        <taxon>Ditylenchus</taxon>
    </lineage>
</organism>
<name>A0A915DG23_9BILA</name>
<dbReference type="AlphaFoldDB" id="A0A915DG23"/>
<accession>A0A915DG23</accession>
<evidence type="ECO:0000313" key="3">
    <source>
        <dbReference type="WBParaSite" id="jg1908"/>
    </source>
</evidence>
<feature type="compositionally biased region" description="Basic residues" evidence="1">
    <location>
        <begin position="150"/>
        <end position="163"/>
    </location>
</feature>
<dbReference type="WBParaSite" id="jg1908">
    <property type="protein sequence ID" value="jg1908"/>
    <property type="gene ID" value="jg1908"/>
</dbReference>
<proteinExistence type="predicted"/>